<comment type="caution">
    <text evidence="1">The sequence shown here is derived from an EMBL/GenBank/DDBJ whole genome shotgun (WGS) entry which is preliminary data.</text>
</comment>
<reference evidence="2" key="1">
    <citation type="journal article" date="2022" name="New Phytol.">
        <title>Phylogenomic structure and speciation in an emerging model: the Sphagnum magellanicum complex (Bryophyta).</title>
        <authorList>
            <person name="Shaw A.J."/>
            <person name="Piatkowski B."/>
            <person name="Duffy A.M."/>
            <person name="Aguero B."/>
            <person name="Imwattana K."/>
            <person name="Nieto-Lugilde M."/>
            <person name="Healey A."/>
            <person name="Weston D.J."/>
            <person name="Patel M.N."/>
            <person name="Schmutz J."/>
            <person name="Grimwood J."/>
            <person name="Yavitt J.B."/>
            <person name="Hassel K."/>
            <person name="Stenoien H.K."/>
            <person name="Flatberg K.I."/>
            <person name="Bickford C.P."/>
            <person name="Hicks K.A."/>
        </authorList>
    </citation>
    <scope>NUCLEOTIDE SEQUENCE [LARGE SCALE GENOMIC DNA]</scope>
</reference>
<keyword evidence="2" id="KW-1185">Reference proteome</keyword>
<accession>A0ACB8HN35</accession>
<protein>
    <submittedName>
        <fullName evidence="1">Uncharacterized protein</fullName>
    </submittedName>
</protein>
<dbReference type="EMBL" id="CM038913">
    <property type="protein sequence ID" value="KAH9557652.1"/>
    <property type="molecule type" value="Genomic_DNA"/>
</dbReference>
<gene>
    <name evidence="1" type="ORF">CY35_07G095000</name>
</gene>
<proteinExistence type="predicted"/>
<organism evidence="1 2">
    <name type="scientific">Sphagnum magellanicum</name>
    <dbReference type="NCBI Taxonomy" id="128215"/>
    <lineage>
        <taxon>Eukaryota</taxon>
        <taxon>Viridiplantae</taxon>
        <taxon>Streptophyta</taxon>
        <taxon>Embryophyta</taxon>
        <taxon>Bryophyta</taxon>
        <taxon>Sphagnophytina</taxon>
        <taxon>Sphagnopsida</taxon>
        <taxon>Sphagnales</taxon>
        <taxon>Sphagnaceae</taxon>
        <taxon>Sphagnum</taxon>
    </lineage>
</organism>
<sequence>MPTLAVEAGVVSRIMSQREVMISLACLSLVLLTLLLDSGNAAVLLLTSNNESRSFPDMEAGFAPHIPAGGVEGVLFAADPLDACSPLTNQPQGSQPAPFALIARGSCNFDIKVKNAQDAGFAAAVVFNTDDGIDELVTMSGSSDGINIYAVFVSWLSGELLLGVVGDRDTTCTIQPAFENTAWSIMAVSFISILAVSAVLTTFFFVRHHRLRNGGTPLLSREPSGMSATEVKALPTLVFQGPGNGSGTTETCAICLEDYEIGEKLRLLPCNHEFHVVCIDQWLMTRRPFCPVCKRDAHTKFNEPADSETTPLLVAAVGHTLPIPVTSSATQTSPIGSAPELATQSQSSTPESSAYFSPQGADLC</sequence>
<evidence type="ECO:0000313" key="1">
    <source>
        <dbReference type="EMBL" id="KAH9557652.1"/>
    </source>
</evidence>
<evidence type="ECO:0000313" key="2">
    <source>
        <dbReference type="Proteomes" id="UP000828922"/>
    </source>
</evidence>
<name>A0ACB8HN35_9BRYO</name>
<dbReference type="Proteomes" id="UP000828922">
    <property type="component" value="Linkage Group LG07"/>
</dbReference>